<protein>
    <submittedName>
        <fullName evidence="1">TRASH domain-containing protein</fullName>
    </submittedName>
</protein>
<dbReference type="RefSeq" id="WP_158868991.1">
    <property type="nucleotide sequence ID" value="NZ_CP046401.1"/>
</dbReference>
<evidence type="ECO:0000313" key="1">
    <source>
        <dbReference type="EMBL" id="QGY45851.1"/>
    </source>
</evidence>
<dbReference type="KEGG" id="mcos:GM418_19880"/>
<gene>
    <name evidence="1" type="ORF">GM418_19880</name>
</gene>
<dbReference type="AlphaFoldDB" id="A0A6I6JTP1"/>
<evidence type="ECO:0000313" key="2">
    <source>
        <dbReference type="Proteomes" id="UP000428260"/>
    </source>
</evidence>
<reference evidence="1 2" key="1">
    <citation type="submission" date="2019-11" db="EMBL/GenBank/DDBJ databases">
        <authorList>
            <person name="Zheng R.K."/>
            <person name="Sun C.M."/>
        </authorList>
    </citation>
    <scope>NUCLEOTIDE SEQUENCE [LARGE SCALE GENOMIC DNA]</scope>
    <source>
        <strain evidence="1 2">WC007</strain>
    </source>
</reference>
<proteinExistence type="predicted"/>
<dbReference type="Proteomes" id="UP000428260">
    <property type="component" value="Chromosome"/>
</dbReference>
<dbReference type="EMBL" id="CP046401">
    <property type="protein sequence ID" value="QGY45851.1"/>
    <property type="molecule type" value="Genomic_DNA"/>
</dbReference>
<accession>A0A6I6JTP1</accession>
<sequence length="98" mass="11322">MNQEIAFQSVCSVSNEIKFEKLNLVKIDNKTYWVCCSRCRAKLISNSNILRFATDPFSNKKLDKATAIIKQNPKNIGTVLYFKTKDNATKFNLEREKL</sequence>
<keyword evidence="2" id="KW-1185">Reference proteome</keyword>
<organism evidence="1 2">
    <name type="scientific">Maribellus comscasis</name>
    <dbReference type="NCBI Taxonomy" id="2681766"/>
    <lineage>
        <taxon>Bacteria</taxon>
        <taxon>Pseudomonadati</taxon>
        <taxon>Bacteroidota</taxon>
        <taxon>Bacteroidia</taxon>
        <taxon>Marinilabiliales</taxon>
        <taxon>Prolixibacteraceae</taxon>
        <taxon>Maribellus</taxon>
    </lineage>
</organism>
<name>A0A6I6JTP1_9BACT</name>